<comment type="caution">
    <text evidence="9">The sequence shown here is derived from an EMBL/GenBank/DDBJ whole genome shotgun (WGS) entry which is preliminary data.</text>
</comment>
<evidence type="ECO:0000256" key="2">
    <source>
        <dbReference type="ARBA" id="ARBA00007441"/>
    </source>
</evidence>
<dbReference type="PIRSF" id="PIRSF000517">
    <property type="entry name" value="Tyr_transaminase"/>
    <property type="match status" value="1"/>
</dbReference>
<dbReference type="FunFam" id="3.90.1150.10:FF:000040">
    <property type="entry name" value="Tyrosine aminotransferase"/>
    <property type="match status" value="1"/>
</dbReference>
<dbReference type="PANTHER" id="PTHR45744">
    <property type="entry name" value="TYROSINE AMINOTRANSFERASE"/>
    <property type="match status" value="1"/>
</dbReference>
<dbReference type="Gene3D" id="3.90.1150.10">
    <property type="entry name" value="Aspartate Aminotransferase, domain 1"/>
    <property type="match status" value="1"/>
</dbReference>
<dbReference type="CDD" id="cd00609">
    <property type="entry name" value="AAT_like"/>
    <property type="match status" value="1"/>
</dbReference>
<sequence length="435" mass="48016">MDNNCSNIIHHQHHETRATSTITIKGILSLLMENIDENLDGGSKRVISLGMGDPTLTTLFHTPKVVEEAVADSLHSHKFHGYAPTAGLLQARIAIAEYLSRDLPYQLSSDDVFITSGCTQAIDVSVAMLARPGANILLPRPGFPIYELSAAFRGVEVRHYDLLPEKGWEVDLDAVEALADQNTVALVIINPGNPCGNVYSYHHLEKIAETAKRVGTIVISDEVYGHLAFGAKPFVPMGVFGSVVPVLTLGSLSKRWIVPGWRLGCYERIGRLVASVLDIQCFRYTDALSHELKVVERIKKYFDLLGGPPTFIQAAVPQIIANTEETFFNKTIDNLRHTADICCTEIKDIPCIVCPYRPEGSMAMMVKLNLSLLEDISDDIDFCFKLAKEESVIILPGTAVGLKDWLRITFAADPCALGEGMKRIKSFCQRHARKL</sequence>
<dbReference type="GO" id="GO:0030170">
    <property type="term" value="F:pyridoxal phosphate binding"/>
    <property type="evidence" value="ECO:0007669"/>
    <property type="project" value="InterPro"/>
</dbReference>
<dbReference type="NCBIfam" id="TIGR01265">
    <property type="entry name" value="tyr_nico_aTase"/>
    <property type="match status" value="1"/>
</dbReference>
<dbReference type="InterPro" id="IPR015424">
    <property type="entry name" value="PyrdxlP-dep_Trfase"/>
</dbReference>
<evidence type="ECO:0000256" key="3">
    <source>
        <dbReference type="ARBA" id="ARBA00022576"/>
    </source>
</evidence>
<dbReference type="PANTHER" id="PTHR45744:SF2">
    <property type="entry name" value="TYROSINE AMINOTRANSFERASE"/>
    <property type="match status" value="1"/>
</dbReference>
<evidence type="ECO:0000256" key="7">
    <source>
        <dbReference type="PIRSR" id="PIRSR000517-1"/>
    </source>
</evidence>
<keyword evidence="3 9" id="KW-0032">Aminotransferase</keyword>
<accession>A0A8T0KAS2</accession>
<evidence type="ECO:0000313" key="10">
    <source>
        <dbReference type="Proteomes" id="UP000743370"/>
    </source>
</evidence>
<evidence type="ECO:0000256" key="5">
    <source>
        <dbReference type="ARBA" id="ARBA00022898"/>
    </source>
</evidence>
<organism evidence="9 10">
    <name type="scientific">Phaseolus angularis</name>
    <name type="common">Azuki bean</name>
    <name type="synonym">Vigna angularis</name>
    <dbReference type="NCBI Taxonomy" id="3914"/>
    <lineage>
        <taxon>Eukaryota</taxon>
        <taxon>Viridiplantae</taxon>
        <taxon>Streptophyta</taxon>
        <taxon>Embryophyta</taxon>
        <taxon>Tracheophyta</taxon>
        <taxon>Spermatophyta</taxon>
        <taxon>Magnoliopsida</taxon>
        <taxon>eudicotyledons</taxon>
        <taxon>Gunneridae</taxon>
        <taxon>Pentapetalae</taxon>
        <taxon>rosids</taxon>
        <taxon>fabids</taxon>
        <taxon>Fabales</taxon>
        <taxon>Fabaceae</taxon>
        <taxon>Papilionoideae</taxon>
        <taxon>50 kb inversion clade</taxon>
        <taxon>NPAAA clade</taxon>
        <taxon>indigoferoid/millettioid clade</taxon>
        <taxon>Phaseoleae</taxon>
        <taxon>Vigna</taxon>
    </lineage>
</organism>
<evidence type="ECO:0000256" key="6">
    <source>
        <dbReference type="PIRNR" id="PIRNR000517"/>
    </source>
</evidence>
<dbReference type="GO" id="GO:0006572">
    <property type="term" value="P:L-tyrosine catabolic process"/>
    <property type="evidence" value="ECO:0007669"/>
    <property type="project" value="TreeGrafter"/>
</dbReference>
<evidence type="ECO:0000256" key="4">
    <source>
        <dbReference type="ARBA" id="ARBA00022679"/>
    </source>
</evidence>
<dbReference type="Pfam" id="PF00155">
    <property type="entry name" value="Aminotran_1_2"/>
    <property type="match status" value="1"/>
</dbReference>
<evidence type="ECO:0000256" key="1">
    <source>
        <dbReference type="ARBA" id="ARBA00001933"/>
    </source>
</evidence>
<proteinExistence type="inferred from homology"/>
<gene>
    <name evidence="9" type="ORF">HKW66_Vig0229890</name>
</gene>
<dbReference type="Gene3D" id="3.40.640.10">
    <property type="entry name" value="Type I PLP-dependent aspartate aminotransferase-like (Major domain)"/>
    <property type="match status" value="1"/>
</dbReference>
<keyword evidence="5 6" id="KW-0663">Pyridoxal phosphate</keyword>
<dbReference type="SUPFAM" id="SSF53383">
    <property type="entry name" value="PLP-dependent transferases"/>
    <property type="match status" value="1"/>
</dbReference>
<dbReference type="InterPro" id="IPR015422">
    <property type="entry name" value="PyrdxlP-dep_Trfase_small"/>
</dbReference>
<dbReference type="InterPro" id="IPR005958">
    <property type="entry name" value="TyrNic_aminoTrfase"/>
</dbReference>
<dbReference type="InterPro" id="IPR004839">
    <property type="entry name" value="Aminotransferase_I/II_large"/>
</dbReference>
<feature type="modified residue" description="N6-(pyridoxal phosphate)lysine" evidence="7">
    <location>
        <position position="254"/>
    </location>
</feature>
<dbReference type="EMBL" id="JABFOF010000005">
    <property type="protein sequence ID" value="KAG2396714.1"/>
    <property type="molecule type" value="Genomic_DNA"/>
</dbReference>
<keyword evidence="4" id="KW-0808">Transferase</keyword>
<dbReference type="Proteomes" id="UP000743370">
    <property type="component" value="Unassembled WGS sequence"/>
</dbReference>
<dbReference type="FunFam" id="3.40.640.10:FF:000048">
    <property type="entry name" value="tyrosine aminotransferase"/>
    <property type="match status" value="1"/>
</dbReference>
<dbReference type="InterPro" id="IPR015421">
    <property type="entry name" value="PyrdxlP-dep_Trfase_major"/>
</dbReference>
<evidence type="ECO:0000313" key="9">
    <source>
        <dbReference type="EMBL" id="KAG2396714.1"/>
    </source>
</evidence>
<feature type="domain" description="Aminotransferase class I/classII large" evidence="8">
    <location>
        <begin position="45"/>
        <end position="412"/>
    </location>
</feature>
<name>A0A8T0KAS2_PHAAN</name>
<dbReference type="GO" id="GO:0004838">
    <property type="term" value="F:L-tyrosine-2-oxoglutarate transaminase activity"/>
    <property type="evidence" value="ECO:0007669"/>
    <property type="project" value="TreeGrafter"/>
</dbReference>
<comment type="cofactor">
    <cofactor evidence="1 6 7">
        <name>pyridoxal 5'-phosphate</name>
        <dbReference type="ChEBI" id="CHEBI:597326"/>
    </cofactor>
</comment>
<reference evidence="9 10" key="1">
    <citation type="submission" date="2020-05" db="EMBL/GenBank/DDBJ databases">
        <title>Vigna angularis (adzuki bean) Var. LongXiaoDou No. 4 denovo assembly.</title>
        <authorList>
            <person name="Xiang H."/>
        </authorList>
    </citation>
    <scope>NUCLEOTIDE SEQUENCE [LARGE SCALE GENOMIC DNA]</scope>
    <source>
        <tissue evidence="9">Leaf</tissue>
    </source>
</reference>
<comment type="similarity">
    <text evidence="2 6">Belongs to the class-I pyridoxal-phosphate-dependent aminotransferase family.</text>
</comment>
<dbReference type="AlphaFoldDB" id="A0A8T0KAS2"/>
<protein>
    <submittedName>
        <fullName evidence="9">Aminotransferase protein</fullName>
    </submittedName>
</protein>
<evidence type="ECO:0000259" key="8">
    <source>
        <dbReference type="Pfam" id="PF00155"/>
    </source>
</evidence>